<dbReference type="EMBL" id="VDMD01000044">
    <property type="protein sequence ID" value="TRM57651.1"/>
    <property type="molecule type" value="Genomic_DNA"/>
</dbReference>
<feature type="region of interest" description="Disordered" evidence="1">
    <location>
        <begin position="511"/>
        <end position="550"/>
    </location>
</feature>
<evidence type="ECO:0000313" key="2">
    <source>
        <dbReference type="EMBL" id="TRM57651.1"/>
    </source>
</evidence>
<evidence type="ECO:0000313" key="3">
    <source>
        <dbReference type="Proteomes" id="UP000320762"/>
    </source>
</evidence>
<feature type="region of interest" description="Disordered" evidence="1">
    <location>
        <begin position="633"/>
        <end position="660"/>
    </location>
</feature>
<accession>A0A550BYL8</accession>
<organism evidence="2 3">
    <name type="scientific">Schizophyllum amplum</name>
    <dbReference type="NCBI Taxonomy" id="97359"/>
    <lineage>
        <taxon>Eukaryota</taxon>
        <taxon>Fungi</taxon>
        <taxon>Dikarya</taxon>
        <taxon>Basidiomycota</taxon>
        <taxon>Agaricomycotina</taxon>
        <taxon>Agaricomycetes</taxon>
        <taxon>Agaricomycetidae</taxon>
        <taxon>Agaricales</taxon>
        <taxon>Schizophyllaceae</taxon>
        <taxon>Schizophyllum</taxon>
    </lineage>
</organism>
<sequence length="1002" mass="113481">MRASIGDDSSSIAPFENITSCRLMSWWYGSKGNLSIELLNNLVRDVISQPDFDPRHLEGFSAEKEMKRMDAHRRQTGAKDGWREGTVKLSLPCERVQQHSEAAAPTLDVKDSEPSPISGEVYNSPAMLAEHQAVQNIPFEVNTPENLRNCESCVLAIHGYSDSTCLAQFGSASLWPIYLWFGNLSKHVRGKMSTFSAHHVAYMPTLPDDLQDEYMKKFGKHASAATLTFLKRELIHAIWEKLLDEEFLHAYKHGLIILCSDGIYRRIFPRFFLYSADYPEKVLLASIKSLAKCPCPRCTITKDQFRDMGTPADMARRETMMRHDSIARQDRVETTRGWIFQSGVGVNSKSVENVLGPTSETPVRLLVVDLLHEFELGVWKAIFIHILRILQAQGQSAVHELNRRYRAVPAFGHATIRKIHKNVSELKQLAARDYEDYLQCALPVFEDLLPEPFNSYVMKLLFTLATWHALAKLRQHTEATLDDLRQETTTLGAAVRDFDDHVCKQIKTKELPRETAARGRRAQAAAKKNKGKRKATAADADEEGSAAASTTAKMKSFNMNTYKYHALGDYASCIAQLGTTDNSSTQVGESEHRRVKRFAPRTGKKDYAAGISKHVDRESLVNHMKQTNTTLFSTGKARDRADEDSPPLASPLDHHSIARSERNTDDVYRWALENRDDPAAENFVPRLKDHLLRREGCAPESGGDFSTQERSKIRLEHNELHWHKTMHVNYTTYDMRRAQDVINPSYHSDVLLFADEESTHPYAYARIIGIFHVNVFNSLLHKYVRTEVLWARWYHFDDKHVSGWKAKRLHRVGFEPGNSESAFGFIDPADVVRAAHLVPAFAQGQTTALLSAPSTLARRRDEEGKDYQRYYINMFADRDMFMRYRGGGLGHKLAPRSTQIFMDDRDDAGGNASTTNLQSTTATTADDHVQDDVPPYRRPELVEEEAHMMAAEPDELDAAADDEFDEDYWESDNEDKDESDALPERGTHGGEGSDIEEGFAAY</sequence>
<comment type="caution">
    <text evidence="2">The sequence shown here is derived from an EMBL/GenBank/DDBJ whole genome shotgun (WGS) entry which is preliminary data.</text>
</comment>
<protein>
    <submittedName>
        <fullName evidence="2">Uncharacterized protein</fullName>
    </submittedName>
</protein>
<dbReference type="Proteomes" id="UP000320762">
    <property type="component" value="Unassembled WGS sequence"/>
</dbReference>
<feature type="compositionally biased region" description="Acidic residues" evidence="1">
    <location>
        <begin position="952"/>
        <end position="981"/>
    </location>
</feature>
<evidence type="ECO:0000256" key="1">
    <source>
        <dbReference type="SAM" id="MobiDB-lite"/>
    </source>
</evidence>
<dbReference type="STRING" id="97359.A0A550BYL8"/>
<feature type="region of interest" description="Disordered" evidence="1">
    <location>
        <begin position="902"/>
        <end position="934"/>
    </location>
</feature>
<gene>
    <name evidence="2" type="ORF">BD626DRAFT_586547</name>
</gene>
<dbReference type="InterPro" id="IPR041078">
    <property type="entry name" value="Plavaka"/>
</dbReference>
<dbReference type="OrthoDB" id="2687259at2759"/>
<dbReference type="Pfam" id="PF18759">
    <property type="entry name" value="Plavaka"/>
    <property type="match status" value="1"/>
</dbReference>
<name>A0A550BYL8_9AGAR</name>
<feature type="compositionally biased region" description="Low complexity" evidence="1">
    <location>
        <begin position="911"/>
        <end position="924"/>
    </location>
</feature>
<dbReference type="AlphaFoldDB" id="A0A550BYL8"/>
<feature type="region of interest" description="Disordered" evidence="1">
    <location>
        <begin position="950"/>
        <end position="1002"/>
    </location>
</feature>
<feature type="compositionally biased region" description="Basic and acidic residues" evidence="1">
    <location>
        <begin position="925"/>
        <end position="934"/>
    </location>
</feature>
<proteinExistence type="predicted"/>
<keyword evidence="3" id="KW-1185">Reference proteome</keyword>
<reference evidence="2 3" key="1">
    <citation type="journal article" date="2019" name="New Phytol.">
        <title>Comparative genomics reveals unique wood-decay strategies and fruiting body development in the Schizophyllaceae.</title>
        <authorList>
            <person name="Almasi E."/>
            <person name="Sahu N."/>
            <person name="Krizsan K."/>
            <person name="Balint B."/>
            <person name="Kovacs G.M."/>
            <person name="Kiss B."/>
            <person name="Cseklye J."/>
            <person name="Drula E."/>
            <person name="Henrissat B."/>
            <person name="Nagy I."/>
            <person name="Chovatia M."/>
            <person name="Adam C."/>
            <person name="LaButti K."/>
            <person name="Lipzen A."/>
            <person name="Riley R."/>
            <person name="Grigoriev I.V."/>
            <person name="Nagy L.G."/>
        </authorList>
    </citation>
    <scope>NUCLEOTIDE SEQUENCE [LARGE SCALE GENOMIC DNA]</scope>
    <source>
        <strain evidence="2 3">NL-1724</strain>
    </source>
</reference>
<feature type="compositionally biased region" description="Acidic residues" evidence="1">
    <location>
        <begin position="993"/>
        <end position="1002"/>
    </location>
</feature>